<evidence type="ECO:0000313" key="3">
    <source>
        <dbReference type="Proteomes" id="UP000664132"/>
    </source>
</evidence>
<accession>A0A8H7W9T2</accession>
<dbReference type="EMBL" id="JAFJYH010000071">
    <property type="protein sequence ID" value="KAG4421137.1"/>
    <property type="molecule type" value="Genomic_DNA"/>
</dbReference>
<keyword evidence="3" id="KW-1185">Reference proteome</keyword>
<gene>
    <name evidence="2" type="ORF">IFR04_005780</name>
</gene>
<evidence type="ECO:0000313" key="2">
    <source>
        <dbReference type="EMBL" id="KAG4421137.1"/>
    </source>
</evidence>
<proteinExistence type="predicted"/>
<dbReference type="OrthoDB" id="10254945at2759"/>
<dbReference type="AlphaFoldDB" id="A0A8H7W9T2"/>
<feature type="compositionally biased region" description="Polar residues" evidence="1">
    <location>
        <begin position="165"/>
        <end position="179"/>
    </location>
</feature>
<sequence length="294" mass="33686">MRDLAERRGGPGLPPFGWFLESFFGKWSDKYGFNAGYRQPQSKAPTKGEPDPYMTHDLWPVPTQWYGKVVREEFWEQNVRSCGLEALQMGPLRHGIRHPFENTTEQHFIRRMDNGKVQKVKQLELRMQPHVPVGRAEAPQEIAIPEAKIMARAQKITEAMAGLSLKQSRNGNKEGSSTPLAKAKQDKSPASESDSDPEAREKRVSEYPPVYVDVSDFTQSCPRYEEIKQFLIMNRAEQKLALDTMGLLPEPTFNRYIRDFNKEQTSLISDFKSSKPFFLNVIGRKSCLFGIRSE</sequence>
<reference evidence="2" key="1">
    <citation type="submission" date="2021-02" db="EMBL/GenBank/DDBJ databases">
        <title>Genome sequence Cadophora malorum strain M34.</title>
        <authorList>
            <person name="Stefanovic E."/>
            <person name="Vu D."/>
            <person name="Scully C."/>
            <person name="Dijksterhuis J."/>
            <person name="Roader J."/>
            <person name="Houbraken J."/>
        </authorList>
    </citation>
    <scope>NUCLEOTIDE SEQUENCE</scope>
    <source>
        <strain evidence="2">M34</strain>
    </source>
</reference>
<comment type="caution">
    <text evidence="2">The sequence shown here is derived from an EMBL/GenBank/DDBJ whole genome shotgun (WGS) entry which is preliminary data.</text>
</comment>
<organism evidence="2 3">
    <name type="scientific">Cadophora malorum</name>
    <dbReference type="NCBI Taxonomy" id="108018"/>
    <lineage>
        <taxon>Eukaryota</taxon>
        <taxon>Fungi</taxon>
        <taxon>Dikarya</taxon>
        <taxon>Ascomycota</taxon>
        <taxon>Pezizomycotina</taxon>
        <taxon>Leotiomycetes</taxon>
        <taxon>Helotiales</taxon>
        <taxon>Ploettnerulaceae</taxon>
        <taxon>Cadophora</taxon>
    </lineage>
</organism>
<protein>
    <submittedName>
        <fullName evidence="2">Uncharacterized protein</fullName>
    </submittedName>
</protein>
<dbReference type="Proteomes" id="UP000664132">
    <property type="component" value="Unassembled WGS sequence"/>
</dbReference>
<feature type="region of interest" description="Disordered" evidence="1">
    <location>
        <begin position="163"/>
        <end position="205"/>
    </location>
</feature>
<evidence type="ECO:0000256" key="1">
    <source>
        <dbReference type="SAM" id="MobiDB-lite"/>
    </source>
</evidence>
<name>A0A8H7W9T2_9HELO</name>